<dbReference type="EMBL" id="MVBO01000001">
    <property type="protein sequence ID" value="OZJ06907.1"/>
    <property type="molecule type" value="Genomic_DNA"/>
</dbReference>
<dbReference type="PROSITE" id="PS50006">
    <property type="entry name" value="FHA_DOMAIN"/>
    <property type="match status" value="1"/>
</dbReference>
<evidence type="ECO:0000313" key="16">
    <source>
        <dbReference type="Proteomes" id="UP000242875"/>
    </source>
</evidence>
<evidence type="ECO:0000256" key="10">
    <source>
        <dbReference type="ARBA" id="ARBA00048679"/>
    </source>
</evidence>
<feature type="region of interest" description="Disordered" evidence="12">
    <location>
        <begin position="1160"/>
        <end position="1245"/>
    </location>
</feature>
<keyword evidence="6 11" id="KW-0547">Nucleotide-binding</keyword>
<sequence length="1312" mass="146773">MGAVPPYPVPDTEVRASEPNLTSPNSPSKKRPLSQAARDPNTTTLTRSKSAKTSKDSAAPDRGSAVPEFVNELPEEGVVWATLTPTKPDTMDAVQLGRSRSKNGNHTYTFGKSTSCDGVFHLDSQWKRPELLSGRHFSISLLSYEVSRGGKAIIELKDLSTNGTCVGMEVERIGKGKTRVIELDRFSQQHYIIHVLEVTFILSLPDREKTASAYQTDVRATYLLTPPLQWFERDYEVAGEPIGSGTSAKVYRVLHKGSGEMRVAKRFTKESKRSLLKLYKQEINMLKNLNHASLNVIRFYDASEDDANLTLILEYAPCGDFFDYIDCPGPYLSESTCQIAFRQIFEGLHYLHAHNVAHRDMKPENILVMAREPLHLKITDFGLAKYAKEDPRSAKTRFFTRCGTVQYAAPEVIAVERDAPYGRSADMWSCGVMLYVALVGYPPFSEDFEGRGSLQRQILNRTHDFAKEYWSRISDQAIDLVKKLLQSDPSRRLKASQVLNHPWFTIDQEVEHLSQTFSGSWQEDYDRTVNAIVSAPSMESNASLELPDALSAKRYTKLERVGKGAYGSVYRGVDNVTHQVVAIKVLNLDTEHDDVADIQKEIALLSQLKHAESQNITRYHGSVLNGTRLWIVMDYAAGGSIRRLMQAGKLDERCIAVVAREVLSALSYLHKNNIIHRDIKAANILLTEAGNVQLCDFGVAGQTSVQQLKRNSFVGTPYWMAPEVIMEGSQYDCKADIWSLGITIYEIAKGNPPYAENDAMRAIFLIPRSDPPQLDGPFTSPMKEFVQLCLSKDPETRPYADDLMKARFIKNFAKTPTATLRELITRYEQYKKSSEYRQSLINGENSGSEDDDLPLQNFDQGDDGWEFDTIRSERRSVNAFPDEENAKPARKAKHDRDETIRPQSTSANTNPLVLNGMTYQRSYSDTHPLVRMFIDTKSAQSQNIPNAPNAPKTPSKTTTPTTFADDNVHFHDRFPLTSSMPSNLPHQPPVKAHSASELMAPKITSNVPEETANTLPSTQQSNRPTYTPLSPHQNVHHDDGIERARQRNLLPPLPAQTNRAHSPISPSARTTTHKPLTPSGISPPDLAGDRPPNGRFQAHHKDTDDVRHDDAEDSVRHIQHGRHATEQYVRHRDHENHDDISASGHTHGHHTTMSQVSFFPSHQQSTPVNHRKERSGSVAGHAEEGTLTHKPLTPSGSFHQDSSEDAHVHGRYEQSPLGKPTPIKQSADDSSSQNPASPTTAKYQRSPTMPILNFVLAGSPNEQAMAVPDTRPLNLSTINTTKAIEQECIQSLDEVMHWLECLDDGFKRVKLQ</sequence>
<keyword evidence="16" id="KW-1185">Reference proteome</keyword>
<evidence type="ECO:0000256" key="1">
    <source>
        <dbReference type="ARBA" id="ARBA00005575"/>
    </source>
</evidence>
<dbReference type="CDD" id="cd05117">
    <property type="entry name" value="STKc_CAMK"/>
    <property type="match status" value="1"/>
</dbReference>
<evidence type="ECO:0000256" key="8">
    <source>
        <dbReference type="ARBA" id="ARBA00022840"/>
    </source>
</evidence>
<proteinExistence type="inferred from homology"/>
<evidence type="ECO:0000256" key="2">
    <source>
        <dbReference type="ARBA" id="ARBA00008874"/>
    </source>
</evidence>
<evidence type="ECO:0000256" key="6">
    <source>
        <dbReference type="ARBA" id="ARBA00022741"/>
    </source>
</evidence>
<feature type="region of interest" description="Disordered" evidence="12">
    <location>
        <begin position="876"/>
        <end position="911"/>
    </location>
</feature>
<dbReference type="InterPro" id="IPR000253">
    <property type="entry name" value="FHA_dom"/>
</dbReference>
<dbReference type="FunFam" id="1.10.510.10:FF:000499">
    <property type="entry name" value="Serine/threonine-protein kinase KIC1"/>
    <property type="match status" value="1"/>
</dbReference>
<dbReference type="GO" id="GO:0005737">
    <property type="term" value="C:cytoplasm"/>
    <property type="evidence" value="ECO:0007669"/>
    <property type="project" value="TreeGrafter"/>
</dbReference>
<evidence type="ECO:0000259" key="13">
    <source>
        <dbReference type="PROSITE" id="PS50006"/>
    </source>
</evidence>
<dbReference type="SUPFAM" id="SSF56112">
    <property type="entry name" value="Protein kinase-like (PK-like)"/>
    <property type="match status" value="2"/>
</dbReference>
<feature type="compositionally biased region" description="Polar residues" evidence="12">
    <location>
        <begin position="1228"/>
        <end position="1245"/>
    </location>
</feature>
<dbReference type="PANTHER" id="PTHR48012">
    <property type="entry name" value="STERILE20-LIKE KINASE, ISOFORM B-RELATED"/>
    <property type="match status" value="1"/>
</dbReference>
<dbReference type="GO" id="GO:0004674">
    <property type="term" value="F:protein serine/threonine kinase activity"/>
    <property type="evidence" value="ECO:0007669"/>
    <property type="project" value="UniProtKB-KW"/>
</dbReference>
<dbReference type="InterPro" id="IPR008984">
    <property type="entry name" value="SMAD_FHA_dom_sf"/>
</dbReference>
<evidence type="ECO:0000259" key="14">
    <source>
        <dbReference type="PROSITE" id="PS50011"/>
    </source>
</evidence>
<feature type="compositionally biased region" description="Polar residues" evidence="12">
    <location>
        <begin position="901"/>
        <end position="911"/>
    </location>
</feature>
<evidence type="ECO:0000256" key="12">
    <source>
        <dbReference type="SAM" id="MobiDB-lite"/>
    </source>
</evidence>
<feature type="compositionally biased region" description="Basic and acidic residues" evidence="12">
    <location>
        <begin position="1099"/>
        <end position="1116"/>
    </location>
</feature>
<keyword evidence="5" id="KW-0808">Transferase</keyword>
<feature type="compositionally biased region" description="Polar residues" evidence="12">
    <location>
        <begin position="1055"/>
        <end position="1074"/>
    </location>
</feature>
<dbReference type="PROSITE" id="PS00108">
    <property type="entry name" value="PROTEIN_KINASE_ST"/>
    <property type="match status" value="2"/>
</dbReference>
<evidence type="ECO:0000256" key="11">
    <source>
        <dbReference type="PROSITE-ProRule" id="PRU10141"/>
    </source>
</evidence>
<feature type="compositionally biased region" description="Polar residues" evidence="12">
    <location>
        <begin position="1009"/>
        <end position="1033"/>
    </location>
</feature>
<feature type="region of interest" description="Disordered" evidence="12">
    <location>
        <begin position="939"/>
        <end position="966"/>
    </location>
</feature>
<dbReference type="Gene3D" id="1.10.510.10">
    <property type="entry name" value="Transferase(Phosphotransferase) domain 1"/>
    <property type="match status" value="2"/>
</dbReference>
<feature type="domain" description="Protein kinase" evidence="14">
    <location>
        <begin position="236"/>
        <end position="504"/>
    </location>
</feature>
<evidence type="ECO:0000256" key="5">
    <source>
        <dbReference type="ARBA" id="ARBA00022679"/>
    </source>
</evidence>
<comment type="similarity">
    <text evidence="1">Belongs to the protein kinase superfamily. CAMK Ser/Thr protein kinase family. CHEK2 subfamily.</text>
</comment>
<name>A0A261Y8F9_9FUNG</name>
<protein>
    <recommendedName>
        <fullName evidence="3">non-specific serine/threonine protein kinase</fullName>
        <ecNumber evidence="3">2.7.11.1</ecNumber>
    </recommendedName>
</protein>
<dbReference type="FunFam" id="1.10.510.10:FF:000571">
    <property type="entry name" value="Maternal embryonic leucine zipper kinase"/>
    <property type="match status" value="1"/>
</dbReference>
<feature type="binding site" evidence="11">
    <location>
        <position position="265"/>
    </location>
    <ligand>
        <name>ATP</name>
        <dbReference type="ChEBI" id="CHEBI:30616"/>
    </ligand>
</feature>
<dbReference type="PANTHER" id="PTHR48012:SF21">
    <property type="entry name" value="PH DOMAIN-CONTAINING PROTEIN"/>
    <property type="match status" value="1"/>
</dbReference>
<feature type="region of interest" description="Disordered" evidence="12">
    <location>
        <begin position="1009"/>
        <end position="1036"/>
    </location>
</feature>
<keyword evidence="8 11" id="KW-0067">ATP-binding</keyword>
<dbReference type="Pfam" id="PF00069">
    <property type="entry name" value="Pkinase"/>
    <property type="match status" value="2"/>
</dbReference>
<organism evidence="15 16">
    <name type="scientific">Bifiguratus adelaidae</name>
    <dbReference type="NCBI Taxonomy" id="1938954"/>
    <lineage>
        <taxon>Eukaryota</taxon>
        <taxon>Fungi</taxon>
        <taxon>Fungi incertae sedis</taxon>
        <taxon>Mucoromycota</taxon>
        <taxon>Mucoromycotina</taxon>
        <taxon>Endogonomycetes</taxon>
        <taxon>Endogonales</taxon>
        <taxon>Endogonales incertae sedis</taxon>
        <taxon>Bifiguratus</taxon>
    </lineage>
</organism>
<evidence type="ECO:0000256" key="9">
    <source>
        <dbReference type="ARBA" id="ARBA00047899"/>
    </source>
</evidence>
<dbReference type="Gene3D" id="2.60.200.20">
    <property type="match status" value="1"/>
</dbReference>
<evidence type="ECO:0000256" key="4">
    <source>
        <dbReference type="ARBA" id="ARBA00022527"/>
    </source>
</evidence>
<dbReference type="InterPro" id="IPR050629">
    <property type="entry name" value="STE20/SPS1-PAK"/>
</dbReference>
<feature type="domain" description="FHA" evidence="13">
    <location>
        <begin position="108"/>
        <end position="166"/>
    </location>
</feature>
<feature type="compositionally biased region" description="Low complexity" evidence="12">
    <location>
        <begin position="952"/>
        <end position="962"/>
    </location>
</feature>
<dbReference type="OrthoDB" id="248923at2759"/>
<keyword evidence="7" id="KW-0418">Kinase</keyword>
<dbReference type="InterPro" id="IPR017441">
    <property type="entry name" value="Protein_kinase_ATP_BS"/>
</dbReference>
<dbReference type="SUPFAM" id="SSF49879">
    <property type="entry name" value="SMAD/FHA domain"/>
    <property type="match status" value="1"/>
</dbReference>
<evidence type="ECO:0000256" key="7">
    <source>
        <dbReference type="ARBA" id="ARBA00022777"/>
    </source>
</evidence>
<dbReference type="InterPro" id="IPR000719">
    <property type="entry name" value="Prot_kinase_dom"/>
</dbReference>
<comment type="catalytic activity">
    <reaction evidence="9">
        <text>L-threonyl-[protein] + ATP = O-phospho-L-threonyl-[protein] + ADP + H(+)</text>
        <dbReference type="Rhea" id="RHEA:46608"/>
        <dbReference type="Rhea" id="RHEA-COMP:11060"/>
        <dbReference type="Rhea" id="RHEA-COMP:11605"/>
        <dbReference type="ChEBI" id="CHEBI:15378"/>
        <dbReference type="ChEBI" id="CHEBI:30013"/>
        <dbReference type="ChEBI" id="CHEBI:30616"/>
        <dbReference type="ChEBI" id="CHEBI:61977"/>
        <dbReference type="ChEBI" id="CHEBI:456216"/>
        <dbReference type="EC" id="2.7.11.1"/>
    </reaction>
</comment>
<keyword evidence="4" id="KW-0723">Serine/threonine-protein kinase</keyword>
<feature type="region of interest" description="Disordered" evidence="12">
    <location>
        <begin position="1"/>
        <end position="70"/>
    </location>
</feature>
<dbReference type="PROSITE" id="PS50011">
    <property type="entry name" value="PROTEIN_KINASE_DOM"/>
    <property type="match status" value="2"/>
</dbReference>
<dbReference type="SMART" id="SM00220">
    <property type="entry name" value="S_TKc"/>
    <property type="match status" value="2"/>
</dbReference>
<dbReference type="PROSITE" id="PS00107">
    <property type="entry name" value="PROTEIN_KINASE_ATP"/>
    <property type="match status" value="2"/>
</dbReference>
<dbReference type="GO" id="GO:0005524">
    <property type="term" value="F:ATP binding"/>
    <property type="evidence" value="ECO:0007669"/>
    <property type="project" value="UniProtKB-UniRule"/>
</dbReference>
<dbReference type="InterPro" id="IPR008271">
    <property type="entry name" value="Ser/Thr_kinase_AS"/>
</dbReference>
<gene>
    <name evidence="15" type="ORF">BZG36_00063</name>
</gene>
<feature type="domain" description="Protein kinase" evidence="14">
    <location>
        <begin position="555"/>
        <end position="809"/>
    </location>
</feature>
<feature type="binding site" evidence="11">
    <location>
        <position position="584"/>
    </location>
    <ligand>
        <name>ATP</name>
        <dbReference type="ChEBI" id="CHEBI:30616"/>
    </ligand>
</feature>
<dbReference type="InterPro" id="IPR011009">
    <property type="entry name" value="Kinase-like_dom_sf"/>
</dbReference>
<reference evidence="15 16" key="1">
    <citation type="journal article" date="2017" name="Mycologia">
        <title>Bifiguratus adelaidae, gen. et sp. nov., a new member of Mucoromycotina in endophytic and soil-dwelling habitats.</title>
        <authorList>
            <person name="Torres-Cruz T.J."/>
            <person name="Billingsley Tobias T.L."/>
            <person name="Almatruk M."/>
            <person name="Hesse C."/>
            <person name="Kuske C.R."/>
            <person name="Desiro A."/>
            <person name="Benucci G.M."/>
            <person name="Bonito G."/>
            <person name="Stajich J.E."/>
            <person name="Dunlap C."/>
            <person name="Arnold A.E."/>
            <person name="Porras-Alfaro A."/>
        </authorList>
    </citation>
    <scope>NUCLEOTIDE SEQUENCE [LARGE SCALE GENOMIC DNA]</scope>
    <source>
        <strain evidence="15 16">AZ0501</strain>
    </source>
</reference>
<feature type="region of interest" description="Disordered" evidence="12">
    <location>
        <begin position="1053"/>
        <end position="1130"/>
    </location>
</feature>
<evidence type="ECO:0000256" key="3">
    <source>
        <dbReference type="ARBA" id="ARBA00012513"/>
    </source>
</evidence>
<accession>A0A261Y8F9</accession>
<comment type="caution">
    <text evidence="15">The sequence shown here is derived from an EMBL/GenBank/DDBJ whole genome shotgun (WGS) entry which is preliminary data.</text>
</comment>
<comment type="similarity">
    <text evidence="2">Belongs to the protein kinase superfamily. STE Ser/Thr protein kinase family. STE20 subfamily.</text>
</comment>
<comment type="catalytic activity">
    <reaction evidence="10">
        <text>L-seryl-[protein] + ATP = O-phospho-L-seryl-[protein] + ADP + H(+)</text>
        <dbReference type="Rhea" id="RHEA:17989"/>
        <dbReference type="Rhea" id="RHEA-COMP:9863"/>
        <dbReference type="Rhea" id="RHEA-COMP:11604"/>
        <dbReference type="ChEBI" id="CHEBI:15378"/>
        <dbReference type="ChEBI" id="CHEBI:29999"/>
        <dbReference type="ChEBI" id="CHEBI:30616"/>
        <dbReference type="ChEBI" id="CHEBI:83421"/>
        <dbReference type="ChEBI" id="CHEBI:456216"/>
        <dbReference type="EC" id="2.7.11.1"/>
    </reaction>
</comment>
<evidence type="ECO:0000313" key="15">
    <source>
        <dbReference type="EMBL" id="OZJ06907.1"/>
    </source>
</evidence>
<dbReference type="Gene3D" id="3.30.200.20">
    <property type="entry name" value="Phosphorylase Kinase, domain 1"/>
    <property type="match status" value="1"/>
</dbReference>
<feature type="compositionally biased region" description="Basic and acidic residues" evidence="12">
    <location>
        <begin position="1201"/>
        <end position="1212"/>
    </location>
</feature>
<dbReference type="Proteomes" id="UP000242875">
    <property type="component" value="Unassembled WGS sequence"/>
</dbReference>
<dbReference type="EC" id="2.7.11.1" evidence="3"/>